<reference evidence="4" key="1">
    <citation type="submission" date="2016-09" db="EMBL/GenBank/DDBJ databases">
        <authorList>
            <person name="Jeantristanb JTB J.-T."/>
            <person name="Ricardo R."/>
        </authorList>
    </citation>
    <scope>NUCLEOTIDE SEQUENCE [LARGE SCALE GENOMIC DNA]</scope>
</reference>
<feature type="compositionally biased region" description="Low complexity" evidence="1">
    <location>
        <begin position="78"/>
        <end position="145"/>
    </location>
</feature>
<feature type="compositionally biased region" description="Polar residues" evidence="1">
    <location>
        <begin position="324"/>
        <end position="335"/>
    </location>
</feature>
<feature type="compositionally biased region" description="Polar residues" evidence="1">
    <location>
        <begin position="225"/>
        <end position="279"/>
    </location>
</feature>
<sequence length="504" mass="50650">MKVAVILLVALASTATQSAPIPHPSPQPQLGWLNPLHWFKSNSPASTPATAAPATTNTSGTNSTGDLSSLLSAFVTPDNSTTNATTSNSSIDASNTSATASNSSDTPSSSPSNSKGSGSSDSTSSGSSLSNDDSSSDDSSTGSTTVTGAGRKPNSSSPAQVAPPKYKSKSSSKVTPQLGTPVNTTYFTDDTTTQTPHKLTVSSGSTGLNALIASTSSSTSDSGSQDMDNSSGDNSTTANVKTTPDSLNDTSNALSTSNDTENATRLNTTSSPASYSQSVLGDGDDSTNFPNTTATNTTATNTMATNTTATNTTMANATGYKASNPFNVSVTNTPDDSTDSIVGLDGSTDGSGGSNSTDDSIDSSAGTDSASTPDQLNTASTLNKTVSSYFNPANVSSSTIDNRTFHDLNATFFGTDSNTTAGTLNASTVVASNTSTAPKTTAYYGTWAPPNQYGNATTSTNDTMTGMTSDPAGADEAATDSTNTTQVDGSTALNLTSIANATRF</sequence>
<dbReference type="STRING" id="269621.A0A238FMR8"/>
<name>A0A238FMR8_9BASI</name>
<evidence type="ECO:0000313" key="3">
    <source>
        <dbReference type="EMBL" id="SCV73451.1"/>
    </source>
</evidence>
<evidence type="ECO:0000313" key="4">
    <source>
        <dbReference type="Proteomes" id="UP000198372"/>
    </source>
</evidence>
<feature type="compositionally biased region" description="Low complexity" evidence="1">
    <location>
        <begin position="180"/>
        <end position="200"/>
    </location>
</feature>
<keyword evidence="2" id="KW-0732">Signal</keyword>
<keyword evidence="4" id="KW-1185">Reference proteome</keyword>
<feature type="region of interest" description="Disordered" evidence="1">
    <location>
        <begin position="320"/>
        <end position="377"/>
    </location>
</feature>
<dbReference type="EMBL" id="FMSP01000018">
    <property type="protein sequence ID" value="SCV73451.1"/>
    <property type="molecule type" value="Genomic_DNA"/>
</dbReference>
<feature type="region of interest" description="Disordered" evidence="1">
    <location>
        <begin position="78"/>
        <end position="306"/>
    </location>
</feature>
<dbReference type="OrthoDB" id="10676405at2759"/>
<feature type="compositionally biased region" description="Low complexity" evidence="1">
    <location>
        <begin position="291"/>
        <end position="306"/>
    </location>
</feature>
<organism evidence="3 4">
    <name type="scientific">Microbotryum intermedium</name>
    <dbReference type="NCBI Taxonomy" id="269621"/>
    <lineage>
        <taxon>Eukaryota</taxon>
        <taxon>Fungi</taxon>
        <taxon>Dikarya</taxon>
        <taxon>Basidiomycota</taxon>
        <taxon>Pucciniomycotina</taxon>
        <taxon>Microbotryomycetes</taxon>
        <taxon>Microbotryales</taxon>
        <taxon>Microbotryaceae</taxon>
        <taxon>Microbotryum</taxon>
    </lineage>
</organism>
<feature type="region of interest" description="Disordered" evidence="1">
    <location>
        <begin position="41"/>
        <end position="64"/>
    </location>
</feature>
<feature type="compositionally biased region" description="Low complexity" evidence="1">
    <location>
        <begin position="214"/>
        <end position="224"/>
    </location>
</feature>
<feature type="compositionally biased region" description="Low complexity" evidence="1">
    <location>
        <begin position="343"/>
        <end position="364"/>
    </location>
</feature>
<feature type="compositionally biased region" description="Polar residues" evidence="1">
    <location>
        <begin position="365"/>
        <end position="377"/>
    </location>
</feature>
<accession>A0A238FMR8</accession>
<dbReference type="AlphaFoldDB" id="A0A238FMR8"/>
<feature type="signal peptide" evidence="2">
    <location>
        <begin position="1"/>
        <end position="18"/>
    </location>
</feature>
<protein>
    <submittedName>
        <fullName evidence="3">BQ2448_7377 protein</fullName>
    </submittedName>
</protein>
<evidence type="ECO:0000256" key="1">
    <source>
        <dbReference type="SAM" id="MobiDB-lite"/>
    </source>
</evidence>
<dbReference type="Proteomes" id="UP000198372">
    <property type="component" value="Unassembled WGS sequence"/>
</dbReference>
<proteinExistence type="predicted"/>
<feature type="chain" id="PRO_5012172678" evidence="2">
    <location>
        <begin position="19"/>
        <end position="504"/>
    </location>
</feature>
<gene>
    <name evidence="3" type="ORF">BQ2448_7377</name>
</gene>
<evidence type="ECO:0000256" key="2">
    <source>
        <dbReference type="SAM" id="SignalP"/>
    </source>
</evidence>